<dbReference type="SUPFAM" id="SSF63411">
    <property type="entry name" value="LuxS/MPP-like metallohydrolase"/>
    <property type="match status" value="2"/>
</dbReference>
<name>A0A4E0R946_FASHE</name>
<dbReference type="InterPro" id="IPR007863">
    <property type="entry name" value="Peptidase_M16_C"/>
</dbReference>
<dbReference type="Gene3D" id="3.30.830.10">
    <property type="entry name" value="Metalloenzyme, LuxS/M16 peptidase-like"/>
    <property type="match status" value="2"/>
</dbReference>
<dbReference type="AlphaFoldDB" id="A0A4E0R946"/>
<protein>
    <submittedName>
        <fullName evidence="3">Cytochrome b-c1 complex subunit 2 mitochondrial</fullName>
    </submittedName>
</protein>
<dbReference type="InterPro" id="IPR050361">
    <property type="entry name" value="MPP/UQCRC_Complex"/>
</dbReference>
<sequence length="467" mass="50714">MQSRFCRFILSSRNAVTAAASKPSVLCSPVITTSEEGFQLASIAQPNLWTGLTRVAIVFNAGSRYELSCKDRGITHLIRRAFGLSTPEFTAVNLTRHFQQMGARVMCTTTREHMIYTVDVAPNFASRAGYLLAEMATDQAFYSWELKSTANKLMKKDIELFNRRNLEALSMELLHEAAFGTNPDGSGLGNSVIAPMDRVGTYSIDQIEQFHQHSFTPAKCTVVLVGNNSTSEAGIEQLREIKTGLRVRPPHVPSKSSLKPHGFVGGEIRRDLAAASESYAQIAWPTSGEGPNKLALDVGACLLTGAMDRISFGGNASRDRLNTGLHENDPTHTVAFHKTYADHGLFGLSLRGPCTLLINDRLTQTIRMMRTLKVTSEQLKNAKSICKANILMELESPANLAIDLAVQVSKQNHTYESPEVRAAKVDAIDANAVNTALQQVLSSPLAALSVVGPDAGFVLPLSVLLSA</sequence>
<evidence type="ECO:0000313" key="4">
    <source>
        <dbReference type="Proteomes" id="UP000230066"/>
    </source>
</evidence>
<reference evidence="3" key="1">
    <citation type="submission" date="2019-03" db="EMBL/GenBank/DDBJ databases">
        <title>Improved annotation for the trematode Fasciola hepatica.</title>
        <authorList>
            <person name="Choi Y.-J."/>
            <person name="Martin J."/>
            <person name="Mitreva M."/>
        </authorList>
    </citation>
    <scope>NUCLEOTIDE SEQUENCE [LARGE SCALE GENOMIC DNA]</scope>
</reference>
<comment type="caution">
    <text evidence="3">The sequence shown here is derived from an EMBL/GenBank/DDBJ whole genome shotgun (WGS) entry which is preliminary data.</text>
</comment>
<feature type="domain" description="Peptidase M16 N-terminal" evidence="1">
    <location>
        <begin position="54"/>
        <end position="188"/>
    </location>
</feature>
<dbReference type="GO" id="GO:0005739">
    <property type="term" value="C:mitochondrion"/>
    <property type="evidence" value="ECO:0007669"/>
    <property type="project" value="TreeGrafter"/>
</dbReference>
<dbReference type="GO" id="GO:0046872">
    <property type="term" value="F:metal ion binding"/>
    <property type="evidence" value="ECO:0007669"/>
    <property type="project" value="InterPro"/>
</dbReference>
<feature type="domain" description="Peptidase M16 C-terminal" evidence="2">
    <location>
        <begin position="203"/>
        <end position="384"/>
    </location>
</feature>
<dbReference type="EMBL" id="JXXN02002079">
    <property type="protein sequence ID" value="THD23566.1"/>
    <property type="molecule type" value="Genomic_DNA"/>
</dbReference>
<dbReference type="PANTHER" id="PTHR11851:SF226">
    <property type="entry name" value="CYTOCHROME B-C1 COMPLEX SUBUNIT 2, MITOCHONDRIAL"/>
    <property type="match status" value="1"/>
</dbReference>
<keyword evidence="4" id="KW-1185">Reference proteome</keyword>
<gene>
    <name evidence="3" type="ORF">D915_005560</name>
</gene>
<evidence type="ECO:0000259" key="1">
    <source>
        <dbReference type="Pfam" id="PF00675"/>
    </source>
</evidence>
<organism evidence="3 4">
    <name type="scientific">Fasciola hepatica</name>
    <name type="common">Liver fluke</name>
    <dbReference type="NCBI Taxonomy" id="6192"/>
    <lineage>
        <taxon>Eukaryota</taxon>
        <taxon>Metazoa</taxon>
        <taxon>Spiralia</taxon>
        <taxon>Lophotrochozoa</taxon>
        <taxon>Platyhelminthes</taxon>
        <taxon>Trematoda</taxon>
        <taxon>Digenea</taxon>
        <taxon>Plagiorchiida</taxon>
        <taxon>Echinostomata</taxon>
        <taxon>Echinostomatoidea</taxon>
        <taxon>Fasciolidae</taxon>
        <taxon>Fasciola</taxon>
    </lineage>
</organism>
<evidence type="ECO:0000259" key="2">
    <source>
        <dbReference type="Pfam" id="PF05193"/>
    </source>
</evidence>
<dbReference type="PANTHER" id="PTHR11851">
    <property type="entry name" value="METALLOPROTEASE"/>
    <property type="match status" value="1"/>
</dbReference>
<dbReference type="Pfam" id="PF00675">
    <property type="entry name" value="Peptidase_M16"/>
    <property type="match status" value="1"/>
</dbReference>
<proteinExistence type="predicted"/>
<dbReference type="Pfam" id="PF05193">
    <property type="entry name" value="Peptidase_M16_C"/>
    <property type="match status" value="1"/>
</dbReference>
<accession>A0A4E0R946</accession>
<dbReference type="InterPro" id="IPR011249">
    <property type="entry name" value="Metalloenz_LuxS/M16"/>
</dbReference>
<dbReference type="InterPro" id="IPR011765">
    <property type="entry name" value="Pept_M16_N"/>
</dbReference>
<dbReference type="Proteomes" id="UP000230066">
    <property type="component" value="Unassembled WGS sequence"/>
</dbReference>
<evidence type="ECO:0000313" key="3">
    <source>
        <dbReference type="EMBL" id="THD23566.1"/>
    </source>
</evidence>